<dbReference type="EMBL" id="VSSQ01022937">
    <property type="protein sequence ID" value="MPM69544.1"/>
    <property type="molecule type" value="Genomic_DNA"/>
</dbReference>
<sequence>MIKNQALDLLDVFMNPTSTKEEKQAAYDWLRELFTILLPDK</sequence>
<organism evidence="1">
    <name type="scientific">bioreactor metagenome</name>
    <dbReference type="NCBI Taxonomy" id="1076179"/>
    <lineage>
        <taxon>unclassified sequences</taxon>
        <taxon>metagenomes</taxon>
        <taxon>ecological metagenomes</taxon>
    </lineage>
</organism>
<protein>
    <submittedName>
        <fullName evidence="1">Uncharacterized protein</fullName>
    </submittedName>
</protein>
<name>A0A645C6H1_9ZZZZ</name>
<gene>
    <name evidence="1" type="ORF">SDC9_116489</name>
</gene>
<comment type="caution">
    <text evidence="1">The sequence shown here is derived from an EMBL/GenBank/DDBJ whole genome shotgun (WGS) entry which is preliminary data.</text>
</comment>
<proteinExistence type="predicted"/>
<dbReference type="AlphaFoldDB" id="A0A645C6H1"/>
<reference evidence="1" key="1">
    <citation type="submission" date="2019-08" db="EMBL/GenBank/DDBJ databases">
        <authorList>
            <person name="Kucharzyk K."/>
            <person name="Murdoch R.W."/>
            <person name="Higgins S."/>
            <person name="Loffler F."/>
        </authorList>
    </citation>
    <scope>NUCLEOTIDE SEQUENCE</scope>
</reference>
<accession>A0A645C6H1</accession>
<evidence type="ECO:0000313" key="1">
    <source>
        <dbReference type="EMBL" id="MPM69544.1"/>
    </source>
</evidence>